<keyword evidence="1 2" id="KW-0808">Transferase</keyword>
<evidence type="ECO:0000256" key="2">
    <source>
        <dbReference type="RuleBase" id="RU003750"/>
    </source>
</evidence>
<feature type="transmembrane region" description="Helical" evidence="3">
    <location>
        <begin position="44"/>
        <end position="65"/>
    </location>
</feature>
<gene>
    <name evidence="4" type="ORF">UAU_04758</name>
</gene>
<evidence type="ECO:0000313" key="5">
    <source>
        <dbReference type="Proteomes" id="UP000013782"/>
    </source>
</evidence>
<dbReference type="PROSITE" id="PS00379">
    <property type="entry name" value="CDP_ALCOHOL_P_TRANSF"/>
    <property type="match status" value="1"/>
</dbReference>
<protein>
    <recommendedName>
        <fullName evidence="6">CDP-alcohol phosphatidyltransferase</fullName>
    </recommendedName>
</protein>
<dbReference type="AlphaFoldDB" id="R2PXJ8"/>
<sequence>MVDGYLARKLNDTSDLGTFLDTFADTLFLFVAAGTLLLKLSLPIWLLYSAAGILGFRLITYSIGFLRFRQWASLHTWLNKLTGLLLFLTPYFYRLVSLNVLGAIIVVFAALSALDELLIVTVAKKLDKNCPSFLTYLKK</sequence>
<dbReference type="Gene3D" id="1.20.120.1760">
    <property type="match status" value="1"/>
</dbReference>
<dbReference type="Pfam" id="PF01066">
    <property type="entry name" value="CDP-OH_P_transf"/>
    <property type="match status" value="1"/>
</dbReference>
<dbReference type="PATRIC" id="fig|1158607.3.peg.4742"/>
<dbReference type="STRING" id="160454.RV10_GL000083"/>
<dbReference type="eggNOG" id="COG0558">
    <property type="taxonomic scope" value="Bacteria"/>
</dbReference>
<dbReference type="EMBL" id="AJAQ01000046">
    <property type="protein sequence ID" value="EOH87903.1"/>
    <property type="molecule type" value="Genomic_DNA"/>
</dbReference>
<keyword evidence="3" id="KW-1133">Transmembrane helix</keyword>
<organism evidence="4 5">
    <name type="scientific">Enterococcus pallens ATCC BAA-351</name>
    <dbReference type="NCBI Taxonomy" id="1158607"/>
    <lineage>
        <taxon>Bacteria</taxon>
        <taxon>Bacillati</taxon>
        <taxon>Bacillota</taxon>
        <taxon>Bacilli</taxon>
        <taxon>Lactobacillales</taxon>
        <taxon>Enterococcaceae</taxon>
        <taxon>Enterococcus</taxon>
    </lineage>
</organism>
<evidence type="ECO:0000256" key="3">
    <source>
        <dbReference type="SAM" id="Phobius"/>
    </source>
</evidence>
<dbReference type="InterPro" id="IPR048254">
    <property type="entry name" value="CDP_ALCOHOL_P_TRANSF_CS"/>
</dbReference>
<keyword evidence="5" id="KW-1185">Reference proteome</keyword>
<comment type="caution">
    <text evidence="4">The sequence shown here is derived from an EMBL/GenBank/DDBJ whole genome shotgun (WGS) entry which is preliminary data.</text>
</comment>
<dbReference type="HOGENOM" id="CLU_115797_1_0_9"/>
<evidence type="ECO:0000313" key="4">
    <source>
        <dbReference type="EMBL" id="EOH87903.1"/>
    </source>
</evidence>
<dbReference type="GO" id="GO:0016020">
    <property type="term" value="C:membrane"/>
    <property type="evidence" value="ECO:0007669"/>
    <property type="project" value="InterPro"/>
</dbReference>
<feature type="transmembrane region" description="Helical" evidence="3">
    <location>
        <begin position="100"/>
        <end position="123"/>
    </location>
</feature>
<dbReference type="Proteomes" id="UP000013782">
    <property type="component" value="Unassembled WGS sequence"/>
</dbReference>
<accession>R2PXJ8</accession>
<dbReference type="InterPro" id="IPR000462">
    <property type="entry name" value="CDP-OH_P_trans"/>
</dbReference>
<dbReference type="GO" id="GO:0008654">
    <property type="term" value="P:phospholipid biosynthetic process"/>
    <property type="evidence" value="ECO:0007669"/>
    <property type="project" value="InterPro"/>
</dbReference>
<name>R2PXJ8_9ENTE</name>
<comment type="similarity">
    <text evidence="2">Belongs to the CDP-alcohol phosphatidyltransferase class-I family.</text>
</comment>
<proteinExistence type="inferred from homology"/>
<keyword evidence="3" id="KW-0812">Transmembrane</keyword>
<feature type="transmembrane region" description="Helical" evidence="3">
    <location>
        <begin position="18"/>
        <end position="38"/>
    </location>
</feature>
<evidence type="ECO:0000256" key="1">
    <source>
        <dbReference type="ARBA" id="ARBA00022679"/>
    </source>
</evidence>
<keyword evidence="3" id="KW-0472">Membrane</keyword>
<feature type="transmembrane region" description="Helical" evidence="3">
    <location>
        <begin position="77"/>
        <end position="94"/>
    </location>
</feature>
<dbReference type="InterPro" id="IPR043130">
    <property type="entry name" value="CDP-OH_PTrfase_TM_dom"/>
</dbReference>
<reference evidence="4 5" key="1">
    <citation type="submission" date="2013-02" db="EMBL/GenBank/DDBJ databases">
        <title>The Genome Sequence of Enterococcus pallens BAA-351.</title>
        <authorList>
            <consortium name="The Broad Institute Genome Sequencing Platform"/>
            <consortium name="The Broad Institute Genome Sequencing Center for Infectious Disease"/>
            <person name="Earl A.M."/>
            <person name="Gilmore M.S."/>
            <person name="Lebreton F."/>
            <person name="Walker B."/>
            <person name="Young S.K."/>
            <person name="Zeng Q."/>
            <person name="Gargeya S."/>
            <person name="Fitzgerald M."/>
            <person name="Haas B."/>
            <person name="Abouelleil A."/>
            <person name="Alvarado L."/>
            <person name="Arachchi H.M."/>
            <person name="Berlin A.M."/>
            <person name="Chapman S.B."/>
            <person name="Dewar J."/>
            <person name="Goldberg J."/>
            <person name="Griggs A."/>
            <person name="Gujja S."/>
            <person name="Hansen M."/>
            <person name="Howarth C."/>
            <person name="Imamovic A."/>
            <person name="Larimer J."/>
            <person name="McCowan C."/>
            <person name="Murphy C."/>
            <person name="Neiman D."/>
            <person name="Pearson M."/>
            <person name="Priest M."/>
            <person name="Roberts A."/>
            <person name="Saif S."/>
            <person name="Shea T."/>
            <person name="Sisk P."/>
            <person name="Sykes S."/>
            <person name="Wortman J."/>
            <person name="Nusbaum C."/>
            <person name="Birren B."/>
        </authorList>
    </citation>
    <scope>NUCLEOTIDE SEQUENCE [LARGE SCALE GENOMIC DNA]</scope>
    <source>
        <strain evidence="4 5">ATCC BAA-351</strain>
    </source>
</reference>
<evidence type="ECO:0008006" key="6">
    <source>
        <dbReference type="Google" id="ProtNLM"/>
    </source>
</evidence>
<dbReference type="GO" id="GO:0016780">
    <property type="term" value="F:phosphotransferase activity, for other substituted phosphate groups"/>
    <property type="evidence" value="ECO:0007669"/>
    <property type="project" value="InterPro"/>
</dbReference>